<accession>A0A1W1W2P6</accession>
<evidence type="ECO:0000313" key="3">
    <source>
        <dbReference type="EMBL" id="SMB99671.1"/>
    </source>
</evidence>
<dbReference type="PANTHER" id="PTHR34220:SF7">
    <property type="entry name" value="SENSOR HISTIDINE KINASE YPDA"/>
    <property type="match status" value="1"/>
</dbReference>
<feature type="transmembrane region" description="Helical" evidence="1">
    <location>
        <begin position="76"/>
        <end position="99"/>
    </location>
</feature>
<feature type="transmembrane region" description="Helical" evidence="1">
    <location>
        <begin position="41"/>
        <end position="64"/>
    </location>
</feature>
<keyword evidence="1" id="KW-1133">Transmembrane helix</keyword>
<evidence type="ECO:0000256" key="1">
    <source>
        <dbReference type="SAM" id="Phobius"/>
    </source>
</evidence>
<keyword evidence="4" id="KW-1185">Reference proteome</keyword>
<dbReference type="RefSeq" id="WP_084447360.1">
    <property type="nucleotide sequence ID" value="NZ_FWWW01000093.1"/>
</dbReference>
<keyword evidence="3" id="KW-0808">Transferase</keyword>
<dbReference type="OrthoDB" id="927174at2"/>
<gene>
    <name evidence="3" type="ORF">SAMN00120144_3555</name>
</gene>
<sequence>MNTLLQAPRLTRSDGLLVAAYWLVVAPILLVEYAAETSGGWRTALPMVGATVLFDTVTVALVVGRLLPLLLRRRRWALGLVPVFVGVSGAAYLGLYSALRGHAPNLAGAQVVLGAVAHAKSYGLLAVLLTGQRYFSAQHKLLHLRQTQAESELRTLKAQLDPHFLFNNLNVLRGLLQVDPAEADQFLTEFVALYRTLLRHRVADLVGLAEELRFAESYLYLLQHRFGAAYAFRQDLAAAGDPARLLVVPGTLQLLVENVLKHNVGDEELPLLITIRATATSLVVEHPRRPKLTPIDSLGTGLANLRERYRLLVGQPIAITHTAHHFAVAVPLLARPAQSPPSPSLAR</sequence>
<protein>
    <submittedName>
        <fullName evidence="3">Histidine kinase internal region</fullName>
    </submittedName>
</protein>
<feature type="transmembrane region" description="Helical" evidence="1">
    <location>
        <begin position="16"/>
        <end position="35"/>
    </location>
</feature>
<dbReference type="InterPro" id="IPR010559">
    <property type="entry name" value="Sig_transdc_His_kin_internal"/>
</dbReference>
<dbReference type="AlphaFoldDB" id="A0A1W1W2P6"/>
<keyword evidence="3" id="KW-0418">Kinase</keyword>
<dbReference type="Proteomes" id="UP000192266">
    <property type="component" value="Unassembled WGS sequence"/>
</dbReference>
<dbReference type="Pfam" id="PF06580">
    <property type="entry name" value="His_kinase"/>
    <property type="match status" value="1"/>
</dbReference>
<dbReference type="PANTHER" id="PTHR34220">
    <property type="entry name" value="SENSOR HISTIDINE KINASE YPDA"/>
    <property type="match status" value="1"/>
</dbReference>
<name>A0A1W1W2P6_9BACT</name>
<evidence type="ECO:0000313" key="4">
    <source>
        <dbReference type="Proteomes" id="UP000192266"/>
    </source>
</evidence>
<dbReference type="EMBL" id="FWWW01000093">
    <property type="protein sequence ID" value="SMB99671.1"/>
    <property type="molecule type" value="Genomic_DNA"/>
</dbReference>
<keyword evidence="1" id="KW-0812">Transmembrane</keyword>
<keyword evidence="1" id="KW-0472">Membrane</keyword>
<reference evidence="3 4" key="1">
    <citation type="submission" date="2017-04" db="EMBL/GenBank/DDBJ databases">
        <authorList>
            <person name="Afonso C.L."/>
            <person name="Miller P.J."/>
            <person name="Scott M.A."/>
            <person name="Spackman E."/>
            <person name="Goraichik I."/>
            <person name="Dimitrov K.M."/>
            <person name="Suarez D.L."/>
            <person name="Swayne D.E."/>
        </authorList>
    </citation>
    <scope>NUCLEOTIDE SEQUENCE [LARGE SCALE GENOMIC DNA]</scope>
    <source>
        <strain evidence="3 4">DSM 11622</strain>
    </source>
</reference>
<evidence type="ECO:0000259" key="2">
    <source>
        <dbReference type="Pfam" id="PF06580"/>
    </source>
</evidence>
<feature type="domain" description="Signal transduction histidine kinase internal region" evidence="2">
    <location>
        <begin position="151"/>
        <end position="228"/>
    </location>
</feature>
<dbReference type="STRING" id="645990.SAMN00120144_3555"/>
<feature type="transmembrane region" description="Helical" evidence="1">
    <location>
        <begin position="111"/>
        <end position="131"/>
    </location>
</feature>
<dbReference type="GO" id="GO:0016020">
    <property type="term" value="C:membrane"/>
    <property type="evidence" value="ECO:0007669"/>
    <property type="project" value="InterPro"/>
</dbReference>
<dbReference type="GO" id="GO:0000155">
    <property type="term" value="F:phosphorelay sensor kinase activity"/>
    <property type="evidence" value="ECO:0007669"/>
    <property type="project" value="InterPro"/>
</dbReference>
<dbReference type="InterPro" id="IPR050640">
    <property type="entry name" value="Bact_2-comp_sensor_kinase"/>
</dbReference>
<proteinExistence type="predicted"/>
<organism evidence="3 4">
    <name type="scientific">Hymenobacter roseosalivarius DSM 11622</name>
    <dbReference type="NCBI Taxonomy" id="645990"/>
    <lineage>
        <taxon>Bacteria</taxon>
        <taxon>Pseudomonadati</taxon>
        <taxon>Bacteroidota</taxon>
        <taxon>Cytophagia</taxon>
        <taxon>Cytophagales</taxon>
        <taxon>Hymenobacteraceae</taxon>
        <taxon>Hymenobacter</taxon>
    </lineage>
</organism>